<evidence type="ECO:0000313" key="3">
    <source>
        <dbReference type="EMBL" id="KAF1959690.1"/>
    </source>
</evidence>
<feature type="domain" description="UspA" evidence="2">
    <location>
        <begin position="121"/>
        <end position="258"/>
    </location>
</feature>
<feature type="compositionally biased region" description="Low complexity" evidence="1">
    <location>
        <begin position="443"/>
        <end position="473"/>
    </location>
</feature>
<accession>A0A6A5U5U1</accession>
<dbReference type="AlphaFoldDB" id="A0A6A5U5U1"/>
<sequence length="516" mass="55690">MSVSPGSSAPRNHSPAAHSPPSRPTSTPVPAVAPSPLLLSTSEQELRRPSIQFASHKNSQLPRGSPKRDKPKRRISSPPPPPVFQPRVSFDTFSQTVDFIEENSFTLVTKHKDYEYTKRSRTFLCGCDDNDYSEYALQWLIDELVDDGDEIVCLRVVEKDDTIAGERSVEKGRYRSQAEDLMKTIQNKNHENKAINLVLEFAVGKVNKVIDEMINLYEPAILVVGTRGRSLGGFQGLLPGSVSKYCLQHSPVPVIVIRPSSKRDKARSKRALDPNRHAYKDLLEKSGPLLDADGHIFNAEDSRQASEDEAAAVAAAIGYKPARTKGISPLAKRQSTASEVSVGPNYMDDLKSPGIMMKSPELQNLDSPDLTDESSSGDEGNGVILKDKDGPDENEAPPALQAGVATNVMDTALGAILNKKKRTTSKSPARNARNKSKSPARPPVATEAAPEPAAETTPEAAAEAATVSASEPTPEASVDTAPEATAEATSEADTELAPEDKTEEELRKTPEESPAS</sequence>
<dbReference type="Gene3D" id="3.40.50.620">
    <property type="entry name" value="HUPs"/>
    <property type="match status" value="1"/>
</dbReference>
<dbReference type="EMBL" id="ML976984">
    <property type="protein sequence ID" value="KAF1959690.1"/>
    <property type="molecule type" value="Genomic_DNA"/>
</dbReference>
<evidence type="ECO:0000313" key="4">
    <source>
        <dbReference type="Proteomes" id="UP000800035"/>
    </source>
</evidence>
<feature type="compositionally biased region" description="Low complexity" evidence="1">
    <location>
        <begin position="7"/>
        <end position="42"/>
    </location>
</feature>
<dbReference type="InterPro" id="IPR006016">
    <property type="entry name" value="UspA"/>
</dbReference>
<feature type="region of interest" description="Disordered" evidence="1">
    <location>
        <begin position="1"/>
        <end position="87"/>
    </location>
</feature>
<evidence type="ECO:0000256" key="1">
    <source>
        <dbReference type="SAM" id="MobiDB-lite"/>
    </source>
</evidence>
<dbReference type="Proteomes" id="UP000800035">
    <property type="component" value="Unassembled WGS sequence"/>
</dbReference>
<dbReference type="Pfam" id="PF00582">
    <property type="entry name" value="Usp"/>
    <property type="match status" value="1"/>
</dbReference>
<proteinExistence type="predicted"/>
<feature type="compositionally biased region" description="Low complexity" evidence="1">
    <location>
        <begin position="480"/>
        <end position="489"/>
    </location>
</feature>
<feature type="compositionally biased region" description="Polar residues" evidence="1">
    <location>
        <begin position="52"/>
        <end position="62"/>
    </location>
</feature>
<dbReference type="PRINTS" id="PR01438">
    <property type="entry name" value="UNVRSLSTRESS"/>
</dbReference>
<dbReference type="InterPro" id="IPR006015">
    <property type="entry name" value="Universal_stress_UspA"/>
</dbReference>
<dbReference type="CDD" id="cd23659">
    <property type="entry name" value="USP_At3g01520-like"/>
    <property type="match status" value="1"/>
</dbReference>
<dbReference type="PANTHER" id="PTHR47815">
    <property type="entry name" value="UNIVERSAL STRESS PROTEIN A FAMILY PROTEIN C25B2.10"/>
    <property type="match status" value="1"/>
</dbReference>
<evidence type="ECO:0000259" key="2">
    <source>
        <dbReference type="Pfam" id="PF00582"/>
    </source>
</evidence>
<dbReference type="PANTHER" id="PTHR47815:SF1">
    <property type="entry name" value="UNIVERSAL STRESS PROTEIN A FAMILY PROTEIN C25B2.10"/>
    <property type="match status" value="1"/>
</dbReference>
<protein>
    <recommendedName>
        <fullName evidence="2">UspA domain-containing protein</fullName>
    </recommendedName>
</protein>
<feature type="compositionally biased region" description="Basic and acidic residues" evidence="1">
    <location>
        <begin position="498"/>
        <end position="516"/>
    </location>
</feature>
<keyword evidence="4" id="KW-1185">Reference proteome</keyword>
<dbReference type="SUPFAM" id="SSF52402">
    <property type="entry name" value="Adenine nucleotide alpha hydrolases-like"/>
    <property type="match status" value="1"/>
</dbReference>
<organism evidence="3 4">
    <name type="scientific">Byssothecium circinans</name>
    <dbReference type="NCBI Taxonomy" id="147558"/>
    <lineage>
        <taxon>Eukaryota</taxon>
        <taxon>Fungi</taxon>
        <taxon>Dikarya</taxon>
        <taxon>Ascomycota</taxon>
        <taxon>Pezizomycotina</taxon>
        <taxon>Dothideomycetes</taxon>
        <taxon>Pleosporomycetidae</taxon>
        <taxon>Pleosporales</taxon>
        <taxon>Massarineae</taxon>
        <taxon>Massarinaceae</taxon>
        <taxon>Byssothecium</taxon>
    </lineage>
</organism>
<gene>
    <name evidence="3" type="ORF">CC80DRAFT_489797</name>
</gene>
<feature type="region of interest" description="Disordered" evidence="1">
    <location>
        <begin position="351"/>
        <end position="516"/>
    </location>
</feature>
<name>A0A6A5U5U1_9PLEO</name>
<dbReference type="OrthoDB" id="843225at2759"/>
<reference evidence="3" key="1">
    <citation type="journal article" date="2020" name="Stud. Mycol.">
        <title>101 Dothideomycetes genomes: a test case for predicting lifestyles and emergence of pathogens.</title>
        <authorList>
            <person name="Haridas S."/>
            <person name="Albert R."/>
            <person name="Binder M."/>
            <person name="Bloem J."/>
            <person name="Labutti K."/>
            <person name="Salamov A."/>
            <person name="Andreopoulos B."/>
            <person name="Baker S."/>
            <person name="Barry K."/>
            <person name="Bills G."/>
            <person name="Bluhm B."/>
            <person name="Cannon C."/>
            <person name="Castanera R."/>
            <person name="Culley D."/>
            <person name="Daum C."/>
            <person name="Ezra D."/>
            <person name="Gonzalez J."/>
            <person name="Henrissat B."/>
            <person name="Kuo A."/>
            <person name="Liang C."/>
            <person name="Lipzen A."/>
            <person name="Lutzoni F."/>
            <person name="Magnuson J."/>
            <person name="Mondo S."/>
            <person name="Nolan M."/>
            <person name="Ohm R."/>
            <person name="Pangilinan J."/>
            <person name="Park H.-J."/>
            <person name="Ramirez L."/>
            <person name="Alfaro M."/>
            <person name="Sun H."/>
            <person name="Tritt A."/>
            <person name="Yoshinaga Y."/>
            <person name="Zwiers L.-H."/>
            <person name="Turgeon B."/>
            <person name="Goodwin S."/>
            <person name="Spatafora J."/>
            <person name="Crous P."/>
            <person name="Grigoriev I."/>
        </authorList>
    </citation>
    <scope>NUCLEOTIDE SEQUENCE</scope>
    <source>
        <strain evidence="3">CBS 675.92</strain>
    </source>
</reference>
<dbReference type="InterPro" id="IPR014729">
    <property type="entry name" value="Rossmann-like_a/b/a_fold"/>
</dbReference>